<name>A0ABP5TKH2_9PSEU</name>
<protein>
    <submittedName>
        <fullName evidence="2">PepSY-associated TM helix domain-containing protein</fullName>
    </submittedName>
</protein>
<keyword evidence="1" id="KW-1133">Transmembrane helix</keyword>
<gene>
    <name evidence="2" type="ORF">GCM10009854_36710</name>
</gene>
<dbReference type="PANTHER" id="PTHR34219">
    <property type="entry name" value="IRON-REGULATED INNER MEMBRANE PROTEIN-RELATED"/>
    <property type="match status" value="1"/>
</dbReference>
<feature type="transmembrane region" description="Helical" evidence="1">
    <location>
        <begin position="349"/>
        <end position="373"/>
    </location>
</feature>
<feature type="transmembrane region" description="Helical" evidence="1">
    <location>
        <begin position="170"/>
        <end position="188"/>
    </location>
</feature>
<dbReference type="InterPro" id="IPR005625">
    <property type="entry name" value="PepSY-ass_TM"/>
</dbReference>
<feature type="transmembrane region" description="Helical" evidence="1">
    <location>
        <begin position="401"/>
        <end position="429"/>
    </location>
</feature>
<dbReference type="PANTHER" id="PTHR34219:SF1">
    <property type="entry name" value="PEPSY DOMAIN-CONTAINING PROTEIN"/>
    <property type="match status" value="1"/>
</dbReference>
<accession>A0ABP5TKH2</accession>
<feature type="transmembrane region" description="Helical" evidence="1">
    <location>
        <begin position="209"/>
        <end position="229"/>
    </location>
</feature>
<reference evidence="3" key="1">
    <citation type="journal article" date="2019" name="Int. J. Syst. Evol. Microbiol.">
        <title>The Global Catalogue of Microorganisms (GCM) 10K type strain sequencing project: providing services to taxonomists for standard genome sequencing and annotation.</title>
        <authorList>
            <consortium name="The Broad Institute Genomics Platform"/>
            <consortium name="The Broad Institute Genome Sequencing Center for Infectious Disease"/>
            <person name="Wu L."/>
            <person name="Ma J."/>
        </authorList>
    </citation>
    <scope>NUCLEOTIDE SEQUENCE [LARGE SCALE GENOMIC DNA]</scope>
    <source>
        <strain evidence="3">JCM 16221</strain>
    </source>
</reference>
<keyword evidence="1" id="KW-0472">Membrane</keyword>
<sequence length="443" mass="48406">MTIEEAERTRQPGPATGWAALRPMLLRLHFYAGVLVGPFLLVAALTGLLYVFTPQLEQHFYAHELHVPASSQSQPLAEQVRVATSALPAEELEAVRPAPSPTDTTQVIFEDPENRASYFRTVFVDPHTAEVRGVLETYGSGQALPLRTFFDQLHRNLNLGDPGRVYSELAASWLWVVVLGGLVLWVTRRRSRIAAMFKPQVRGSRRRRVLSWHGSVGLWIALGLLFLSATGLTWSTYAGANIGELRSALAWETPSVSTDLPRPAAGDVGMDRVLAAADAHGLSGPVEITPPGDGSAYRVQEIGRSWPTQQDAVAVHPGSGEITASLPFADQPLVAKLSRWGIDAHMGLLFGWVNQLVLVVMAVALICMIVWGYRMWWLRRPTRGFGKSPERGAWRRVPNRILVPIGIAALGIAYALPVFGVSLLIFLVVDSALGAISRRRAAA</sequence>
<dbReference type="RefSeq" id="WP_344134026.1">
    <property type="nucleotide sequence ID" value="NZ_BAAARA010000013.1"/>
</dbReference>
<dbReference type="Pfam" id="PF03929">
    <property type="entry name" value="PepSY_TM"/>
    <property type="match status" value="1"/>
</dbReference>
<dbReference type="EMBL" id="BAAARA010000013">
    <property type="protein sequence ID" value="GAA2355230.1"/>
    <property type="molecule type" value="Genomic_DNA"/>
</dbReference>
<feature type="transmembrane region" description="Helical" evidence="1">
    <location>
        <begin position="30"/>
        <end position="52"/>
    </location>
</feature>
<comment type="caution">
    <text evidence="2">The sequence shown here is derived from an EMBL/GenBank/DDBJ whole genome shotgun (WGS) entry which is preliminary data.</text>
</comment>
<evidence type="ECO:0000313" key="3">
    <source>
        <dbReference type="Proteomes" id="UP001501218"/>
    </source>
</evidence>
<organism evidence="2 3">
    <name type="scientific">Saccharopolyspora halophila</name>
    <dbReference type="NCBI Taxonomy" id="405551"/>
    <lineage>
        <taxon>Bacteria</taxon>
        <taxon>Bacillati</taxon>
        <taxon>Actinomycetota</taxon>
        <taxon>Actinomycetes</taxon>
        <taxon>Pseudonocardiales</taxon>
        <taxon>Pseudonocardiaceae</taxon>
        <taxon>Saccharopolyspora</taxon>
    </lineage>
</organism>
<dbReference type="Proteomes" id="UP001501218">
    <property type="component" value="Unassembled WGS sequence"/>
</dbReference>
<evidence type="ECO:0000256" key="1">
    <source>
        <dbReference type="SAM" id="Phobius"/>
    </source>
</evidence>
<proteinExistence type="predicted"/>
<keyword evidence="3" id="KW-1185">Reference proteome</keyword>
<evidence type="ECO:0000313" key="2">
    <source>
        <dbReference type="EMBL" id="GAA2355230.1"/>
    </source>
</evidence>
<keyword evidence="1" id="KW-0812">Transmembrane</keyword>